<gene>
    <name evidence="1" type="ORF">PFMG_02844</name>
</gene>
<evidence type="ECO:0008006" key="3">
    <source>
        <dbReference type="Google" id="ProtNLM"/>
    </source>
</evidence>
<reference evidence="2" key="1">
    <citation type="submission" date="2015-07" db="EMBL/GenBank/DDBJ databases">
        <title>Annotation of Plasmodium falciparum IGH-CR14.</title>
        <authorList>
            <consortium name="The Broad Institute Genome Sequencing Platform"/>
            <person name="Volkman S.K."/>
            <person name="Neafsey D.E."/>
            <person name="Dash A.P."/>
            <person name="Chitnis C.E."/>
            <person name="Hartl D.L."/>
            <person name="Young S.K."/>
            <person name="Zeng Q."/>
            <person name="Koehrsen M."/>
            <person name="Alvarado L."/>
            <person name="Berlin A."/>
            <person name="Borenstein D."/>
            <person name="Chapman S.B."/>
            <person name="Chen Z."/>
            <person name="Engels R."/>
            <person name="Freedman E."/>
            <person name="Gellesch M."/>
            <person name="Goldberg J."/>
            <person name="Griggs A."/>
            <person name="Gujja S."/>
            <person name="Heilman E.R."/>
            <person name="Heiman D.I."/>
            <person name="Howarth C."/>
            <person name="Jen D."/>
            <person name="Larson L."/>
            <person name="Mehta T."/>
            <person name="Neiman D."/>
            <person name="Park D."/>
            <person name="Pearson M."/>
            <person name="Roberts A."/>
            <person name="Saif S."/>
            <person name="Shea T."/>
            <person name="Shenoy N."/>
            <person name="Sisk P."/>
            <person name="Stolte C."/>
            <person name="Sykes S."/>
            <person name="Walk T."/>
            <person name="White J."/>
            <person name="Yandava C."/>
            <person name="Haas B."/>
            <person name="Henn M.R."/>
            <person name="Nusbaum C."/>
            <person name="Birren B."/>
        </authorList>
    </citation>
    <scope>NUCLEOTIDE SEQUENCE [LARGE SCALE GENOMIC DNA]</scope>
    <source>
        <strain evidence="2">IGH-CR14</strain>
    </source>
</reference>
<dbReference type="InterPro" id="IPR036465">
    <property type="entry name" value="vWFA_dom_sf"/>
</dbReference>
<proteinExistence type="predicted"/>
<dbReference type="GO" id="GO:0006357">
    <property type="term" value="P:regulation of transcription by RNA polymerase II"/>
    <property type="evidence" value="ECO:0007669"/>
    <property type="project" value="TreeGrafter"/>
</dbReference>
<dbReference type="EMBL" id="GG665196">
    <property type="protein sequence ID" value="KNG76740.1"/>
    <property type="molecule type" value="Genomic_DNA"/>
</dbReference>
<dbReference type="PANTHER" id="PTHR12695:SF2">
    <property type="entry name" value="GENERAL TRANSCRIPTION FACTOR IIH SUBUNIT 2-RELATED"/>
    <property type="match status" value="1"/>
</dbReference>
<evidence type="ECO:0000313" key="2">
    <source>
        <dbReference type="Proteomes" id="UP000054562"/>
    </source>
</evidence>
<reference evidence="2" key="2">
    <citation type="submission" date="2015-07" db="EMBL/GenBank/DDBJ databases">
        <title>The genome sequence of Plasmodium falciparum IGH-CR14.</title>
        <authorList>
            <consortium name="The Broad Institute Genome Sequencing Platform"/>
            <person name="Volkman S.K."/>
            <person name="Neafsey D.E."/>
            <person name="Dash A.P."/>
            <person name="Chitnis C.E."/>
            <person name="Hartl D.L."/>
            <person name="Young S.K."/>
            <person name="Kodira C.D."/>
            <person name="Zeng Q."/>
            <person name="Koehrsen M."/>
            <person name="Godfrey P."/>
            <person name="Alvarado L."/>
            <person name="Berlin A."/>
            <person name="Borenstein D."/>
            <person name="Chen Z."/>
            <person name="Engels R."/>
            <person name="Freedman E."/>
            <person name="Gellesch M."/>
            <person name="Goldberg J."/>
            <person name="Griggs A."/>
            <person name="Gujja S."/>
            <person name="Heiman D."/>
            <person name="Hepburn T."/>
            <person name="Howarth C."/>
            <person name="Jen D."/>
            <person name="Larson L."/>
            <person name="Lewis B."/>
            <person name="Mehta T."/>
            <person name="Park D."/>
            <person name="Pearson M."/>
            <person name="Roberts A."/>
            <person name="Saif S."/>
            <person name="Shea T."/>
            <person name="Shenoy N."/>
            <person name="Sisk P."/>
            <person name="Stolte C."/>
            <person name="Sykes S."/>
            <person name="Walk T."/>
            <person name="White J."/>
            <person name="Yandava C."/>
            <person name="Wirth D.F."/>
            <person name="Nusbaum C."/>
            <person name="Birren B."/>
        </authorList>
    </citation>
    <scope>NUCLEOTIDE SEQUENCE [LARGE SCALE GENOMIC DNA]</scope>
    <source>
        <strain evidence="2">IGH-CR14</strain>
    </source>
</reference>
<dbReference type="Gene3D" id="3.40.50.410">
    <property type="entry name" value="von Willebrand factor, type A domain"/>
    <property type="match status" value="1"/>
</dbReference>
<dbReference type="Proteomes" id="UP000054562">
    <property type="component" value="Unassembled WGS sequence"/>
</dbReference>
<evidence type="ECO:0000313" key="1">
    <source>
        <dbReference type="EMBL" id="KNG76740.1"/>
    </source>
</evidence>
<dbReference type="AlphaFoldDB" id="A0A0L1IBZ6"/>
<accession>A0A0L1IBZ6</accession>
<dbReference type="GO" id="GO:0005675">
    <property type="term" value="C:transcription factor TFIIH holo complex"/>
    <property type="evidence" value="ECO:0007669"/>
    <property type="project" value="TreeGrafter"/>
</dbReference>
<organism evidence="1 2">
    <name type="scientific">Plasmodium falciparum IGH-CR14</name>
    <dbReference type="NCBI Taxonomy" id="580059"/>
    <lineage>
        <taxon>Eukaryota</taxon>
        <taxon>Sar</taxon>
        <taxon>Alveolata</taxon>
        <taxon>Apicomplexa</taxon>
        <taxon>Aconoidasida</taxon>
        <taxon>Haemosporida</taxon>
        <taxon>Plasmodiidae</taxon>
        <taxon>Plasmodium</taxon>
        <taxon>Plasmodium (Laverania)</taxon>
    </lineage>
</organism>
<dbReference type="GO" id="GO:0006289">
    <property type="term" value="P:nucleotide-excision repair"/>
    <property type="evidence" value="ECO:0007669"/>
    <property type="project" value="TreeGrafter"/>
</dbReference>
<sequence>MNMTYSNMHMIIDIKRIKYVERSWNLLVENNGVLQHVSQENNENENKEKYRKNQGSSLRKGIFRHIIILFDMSSSMKERDLKPDRINVALECVEVIRFIKIKRNNK</sequence>
<dbReference type="OrthoDB" id="284275at2759"/>
<protein>
    <recommendedName>
        <fullName evidence="3">General transcription factor IIH subunit 2</fullName>
    </recommendedName>
</protein>
<dbReference type="PANTHER" id="PTHR12695">
    <property type="entry name" value="GENERAL TRANSCRIPTION FACTOR IIH SUBUNIT 2"/>
    <property type="match status" value="1"/>
</dbReference>
<name>A0A0L1IBZ6_PLAFA</name>